<evidence type="ECO:0000256" key="7">
    <source>
        <dbReference type="ARBA" id="ARBA00038897"/>
    </source>
</evidence>
<evidence type="ECO:0000313" key="9">
    <source>
        <dbReference type="EMBL" id="OAN48686.1"/>
    </source>
</evidence>
<keyword evidence="5" id="KW-0809">Transit peptide</keyword>
<reference evidence="9 10" key="1">
    <citation type="submission" date="2016-04" db="EMBL/GenBank/DDBJ databases">
        <title>Draft genome sequence of freshwater magnetotactic bacteria Magnetospirillum marisnigri SP-1 and Magnetospirillum moscoviense BB-1.</title>
        <authorList>
            <person name="Koziaeva V."/>
            <person name="Dziuba M.V."/>
            <person name="Ivanov T.M."/>
            <person name="Kuznetsov B."/>
            <person name="Grouzdev D.S."/>
        </authorList>
    </citation>
    <scope>NUCLEOTIDE SEQUENCE [LARGE SCALE GENOMIC DNA]</scope>
    <source>
        <strain evidence="9 10">BB-1</strain>
    </source>
</reference>
<sequence>MELPAELLQTLRAHFGERLSQAASVRQQHGKDESHFSAFPPDAVLFARSTADVAFAVKECARFGVPVIAFGTGTSLEGHIAAIKGGVTIDLAGMNAILAVRPEDLDVTIQPGVTRKQLNEHLRDQGLFFPIDPGADASLGGMAATRASGTNAVRYGTMKDNVLGLEVVLADGSVIRTGGRARKSSAGYDLTRLMVGSEGTLGIITELTLKLHGVPEAISAATCPFPSVEAAIDTVILTIQSGIPIARVEFLDQTMIAAVNTYSKTDHQIAPTLFFEFHGSPASVAEQAERVASIAAEFGASGFQWATTTEERTRLWAARHTAYWAALALRPGAKAWTTDACVPISALARCLLETKADLDRSGLISALVGHVGDGNFHALVLVDPGNPAEVALAERLNQGIVARALALGGTCTGEHGIGMGKKDFLAAEAGGALSVMRAIKQALDPDGILNPGKIIKD</sequence>
<dbReference type="STRING" id="1437059.A6A05_14860"/>
<dbReference type="SUPFAM" id="SSF55103">
    <property type="entry name" value="FAD-linked oxidases, C-terminal domain"/>
    <property type="match status" value="1"/>
</dbReference>
<dbReference type="PROSITE" id="PS51387">
    <property type="entry name" value="FAD_PCMH"/>
    <property type="match status" value="1"/>
</dbReference>
<dbReference type="RefSeq" id="WP_068502666.1">
    <property type="nucleotide sequence ID" value="NZ_LWQU01000158.1"/>
</dbReference>
<evidence type="ECO:0000256" key="3">
    <source>
        <dbReference type="ARBA" id="ARBA00022630"/>
    </source>
</evidence>
<dbReference type="Gene3D" id="3.30.70.2740">
    <property type="match status" value="1"/>
</dbReference>
<comment type="caution">
    <text evidence="9">The sequence shown here is derived from an EMBL/GenBank/DDBJ whole genome shotgun (WGS) entry which is preliminary data.</text>
</comment>
<dbReference type="InterPro" id="IPR004113">
    <property type="entry name" value="FAD-bd_oxidored_4_C"/>
</dbReference>
<gene>
    <name evidence="9" type="ORF">A6A05_14860</name>
</gene>
<dbReference type="InterPro" id="IPR016171">
    <property type="entry name" value="Vanillyl_alc_oxidase_C-sub2"/>
</dbReference>
<keyword evidence="6" id="KW-0560">Oxidoreductase</keyword>
<keyword evidence="3" id="KW-0285">Flavoprotein</keyword>
<evidence type="ECO:0000313" key="10">
    <source>
        <dbReference type="Proteomes" id="UP000078543"/>
    </source>
</evidence>
<dbReference type="GO" id="GO:0071949">
    <property type="term" value="F:FAD binding"/>
    <property type="evidence" value="ECO:0007669"/>
    <property type="project" value="InterPro"/>
</dbReference>
<evidence type="ECO:0000256" key="4">
    <source>
        <dbReference type="ARBA" id="ARBA00022827"/>
    </source>
</evidence>
<dbReference type="PANTHER" id="PTHR11748">
    <property type="entry name" value="D-LACTATE DEHYDROGENASE"/>
    <property type="match status" value="1"/>
</dbReference>
<dbReference type="InterPro" id="IPR036318">
    <property type="entry name" value="FAD-bd_PCMH-like_sf"/>
</dbReference>
<dbReference type="InterPro" id="IPR016166">
    <property type="entry name" value="FAD-bd_PCMH"/>
</dbReference>
<dbReference type="Pfam" id="PF02913">
    <property type="entry name" value="FAD-oxidase_C"/>
    <property type="match status" value="1"/>
</dbReference>
<name>A0A178MJ38_9PROT</name>
<dbReference type="InterPro" id="IPR006094">
    <property type="entry name" value="Oxid_FAD_bind_N"/>
</dbReference>
<comment type="cofactor">
    <cofactor evidence="1">
        <name>FAD</name>
        <dbReference type="ChEBI" id="CHEBI:57692"/>
    </cofactor>
</comment>
<organism evidence="9 10">
    <name type="scientific">Magnetospirillum moscoviense</name>
    <dbReference type="NCBI Taxonomy" id="1437059"/>
    <lineage>
        <taxon>Bacteria</taxon>
        <taxon>Pseudomonadati</taxon>
        <taxon>Pseudomonadota</taxon>
        <taxon>Alphaproteobacteria</taxon>
        <taxon>Rhodospirillales</taxon>
        <taxon>Rhodospirillaceae</taxon>
        <taxon>Magnetospirillum</taxon>
    </lineage>
</organism>
<comment type="similarity">
    <text evidence="2">Belongs to the FAD-binding oxidoreductase/transferase type 4 family.</text>
</comment>
<evidence type="ECO:0000256" key="5">
    <source>
        <dbReference type="ARBA" id="ARBA00022946"/>
    </source>
</evidence>
<evidence type="ECO:0000256" key="1">
    <source>
        <dbReference type="ARBA" id="ARBA00001974"/>
    </source>
</evidence>
<dbReference type="Proteomes" id="UP000078543">
    <property type="component" value="Unassembled WGS sequence"/>
</dbReference>
<dbReference type="AlphaFoldDB" id="A0A178MJ38"/>
<accession>A0A178MJ38</accession>
<evidence type="ECO:0000256" key="2">
    <source>
        <dbReference type="ARBA" id="ARBA00008000"/>
    </source>
</evidence>
<dbReference type="GO" id="GO:0008720">
    <property type="term" value="F:D-lactate dehydrogenase (NAD+) activity"/>
    <property type="evidence" value="ECO:0007669"/>
    <property type="project" value="TreeGrafter"/>
</dbReference>
<dbReference type="EC" id="1.1.2.4" evidence="7"/>
<feature type="domain" description="FAD-binding PCMH-type" evidence="8">
    <location>
        <begin position="36"/>
        <end position="214"/>
    </location>
</feature>
<dbReference type="Gene3D" id="1.10.45.10">
    <property type="entry name" value="Vanillyl-alcohol Oxidase, Chain A, domain 4"/>
    <property type="match status" value="1"/>
</dbReference>
<dbReference type="PANTHER" id="PTHR11748:SF111">
    <property type="entry name" value="D-LACTATE DEHYDROGENASE, MITOCHONDRIAL-RELATED"/>
    <property type="match status" value="1"/>
</dbReference>
<dbReference type="FunFam" id="3.30.70.2740:FF:000001">
    <property type="entry name" value="D-lactate dehydrogenase mitochondrial"/>
    <property type="match status" value="1"/>
</dbReference>
<dbReference type="GO" id="GO:1903457">
    <property type="term" value="P:lactate catabolic process"/>
    <property type="evidence" value="ECO:0007669"/>
    <property type="project" value="TreeGrafter"/>
</dbReference>
<dbReference type="FunFam" id="1.10.45.10:FF:000001">
    <property type="entry name" value="D-lactate dehydrogenase mitochondrial"/>
    <property type="match status" value="1"/>
</dbReference>
<dbReference type="EMBL" id="LWQU01000158">
    <property type="protein sequence ID" value="OAN48686.1"/>
    <property type="molecule type" value="Genomic_DNA"/>
</dbReference>
<dbReference type="Gene3D" id="3.30.465.10">
    <property type="match status" value="1"/>
</dbReference>
<evidence type="ECO:0000259" key="8">
    <source>
        <dbReference type="PROSITE" id="PS51387"/>
    </source>
</evidence>
<protein>
    <recommendedName>
        <fullName evidence="7">D-lactate dehydrogenase (cytochrome)</fullName>
        <ecNumber evidence="7">1.1.2.4</ecNumber>
    </recommendedName>
</protein>
<dbReference type="InterPro" id="IPR016169">
    <property type="entry name" value="FAD-bd_PCMH_sub2"/>
</dbReference>
<dbReference type="InterPro" id="IPR016164">
    <property type="entry name" value="FAD-linked_Oxase-like_C"/>
</dbReference>
<keyword evidence="4" id="KW-0274">FAD</keyword>
<dbReference type="OrthoDB" id="9815648at2"/>
<dbReference type="SUPFAM" id="SSF56176">
    <property type="entry name" value="FAD-binding/transporter-associated domain-like"/>
    <property type="match status" value="1"/>
</dbReference>
<dbReference type="GO" id="GO:0004458">
    <property type="term" value="F:D-lactate dehydrogenase (cytochrome) activity"/>
    <property type="evidence" value="ECO:0007669"/>
    <property type="project" value="UniProtKB-EC"/>
</dbReference>
<proteinExistence type="inferred from homology"/>
<dbReference type="FunFam" id="3.30.465.10:FF:000016">
    <property type="entry name" value="probable D-lactate dehydrogenase, mitochondrial"/>
    <property type="match status" value="1"/>
</dbReference>
<dbReference type="Pfam" id="PF01565">
    <property type="entry name" value="FAD_binding_4"/>
    <property type="match status" value="1"/>
</dbReference>
<keyword evidence="10" id="KW-1185">Reference proteome</keyword>
<evidence type="ECO:0000256" key="6">
    <source>
        <dbReference type="ARBA" id="ARBA00023002"/>
    </source>
</evidence>